<comment type="similarity">
    <text evidence="1 8 9 10">Belongs to the TRAFAC class TrmE-Era-EngA-EngB-Septin-like GTPase superfamily. EngA (Der) GTPase family.</text>
</comment>
<dbReference type="GO" id="GO:0043022">
    <property type="term" value="F:ribosome binding"/>
    <property type="evidence" value="ECO:0007669"/>
    <property type="project" value="TreeGrafter"/>
</dbReference>
<comment type="caution">
    <text evidence="12">The sequence shown here is derived from an EMBL/GenBank/DDBJ whole genome shotgun (WGS) entry which is preliminary data.</text>
</comment>
<evidence type="ECO:0000256" key="6">
    <source>
        <dbReference type="ARBA" id="ARBA00023134"/>
    </source>
</evidence>
<evidence type="ECO:0000313" key="13">
    <source>
        <dbReference type="Proteomes" id="UP000178435"/>
    </source>
</evidence>
<evidence type="ECO:0000256" key="5">
    <source>
        <dbReference type="ARBA" id="ARBA00022741"/>
    </source>
</evidence>
<feature type="domain" description="EngA-type G" evidence="11">
    <location>
        <begin position="179"/>
        <end position="378"/>
    </location>
</feature>
<dbReference type="InterPro" id="IPR005225">
    <property type="entry name" value="Small_GTP-bd"/>
</dbReference>
<comment type="subunit">
    <text evidence="8">Associates with the 50S ribosomal subunit.</text>
</comment>
<evidence type="ECO:0000313" key="12">
    <source>
        <dbReference type="EMBL" id="OGL47051.1"/>
    </source>
</evidence>
<keyword evidence="3 8" id="KW-0690">Ribosome biogenesis</keyword>
<evidence type="ECO:0000256" key="8">
    <source>
        <dbReference type="HAMAP-Rule" id="MF_00195"/>
    </source>
</evidence>
<dbReference type="NCBIfam" id="TIGR03594">
    <property type="entry name" value="GTPase_EngA"/>
    <property type="match status" value="1"/>
</dbReference>
<evidence type="ECO:0000256" key="1">
    <source>
        <dbReference type="ARBA" id="ARBA00008279"/>
    </source>
</evidence>
<dbReference type="CDD" id="cd01895">
    <property type="entry name" value="EngA2"/>
    <property type="match status" value="1"/>
</dbReference>
<dbReference type="AlphaFoldDB" id="A0A1F7S020"/>
<reference evidence="12 13" key="1">
    <citation type="journal article" date="2016" name="Nat. Commun.">
        <title>Thousands of microbial genomes shed light on interconnected biogeochemical processes in an aquifer system.</title>
        <authorList>
            <person name="Anantharaman K."/>
            <person name="Brown C.T."/>
            <person name="Hug L.A."/>
            <person name="Sharon I."/>
            <person name="Castelle C.J."/>
            <person name="Probst A.J."/>
            <person name="Thomas B.C."/>
            <person name="Singh A."/>
            <person name="Wilkins M.J."/>
            <person name="Karaoz U."/>
            <person name="Brodie E.L."/>
            <person name="Williams K.H."/>
            <person name="Hubbard S.S."/>
            <person name="Banfield J.F."/>
        </authorList>
    </citation>
    <scope>NUCLEOTIDE SEQUENCE [LARGE SCALE GENOMIC DNA]</scope>
</reference>
<feature type="domain" description="EngA-type G" evidence="11">
    <location>
        <begin position="4"/>
        <end position="168"/>
    </location>
</feature>
<evidence type="ECO:0000256" key="7">
    <source>
        <dbReference type="ARBA" id="ARBA00032345"/>
    </source>
</evidence>
<dbReference type="NCBIfam" id="TIGR00231">
    <property type="entry name" value="small_GTP"/>
    <property type="match status" value="2"/>
</dbReference>
<dbReference type="InterPro" id="IPR006073">
    <property type="entry name" value="GTP-bd"/>
</dbReference>
<keyword evidence="5 8" id="KW-0547">Nucleotide-binding</keyword>
<evidence type="ECO:0000256" key="4">
    <source>
        <dbReference type="ARBA" id="ARBA00022737"/>
    </source>
</evidence>
<dbReference type="InterPro" id="IPR027417">
    <property type="entry name" value="P-loop_NTPase"/>
</dbReference>
<dbReference type="GO" id="GO:0042254">
    <property type="term" value="P:ribosome biogenesis"/>
    <property type="evidence" value="ECO:0007669"/>
    <property type="project" value="UniProtKB-KW"/>
</dbReference>
<keyword evidence="4 10" id="KW-0677">Repeat</keyword>
<gene>
    <name evidence="8" type="primary">der</name>
    <name evidence="12" type="ORF">A2149_01630</name>
</gene>
<dbReference type="PROSITE" id="PS51712">
    <property type="entry name" value="G_ENGA"/>
    <property type="match status" value="2"/>
</dbReference>
<feature type="binding site" evidence="8">
    <location>
        <begin position="232"/>
        <end position="236"/>
    </location>
    <ligand>
        <name>GTP</name>
        <dbReference type="ChEBI" id="CHEBI:37565"/>
        <label>2</label>
    </ligand>
</feature>
<proteinExistence type="inferred from homology"/>
<dbReference type="FunFam" id="3.30.300.20:FF:000004">
    <property type="entry name" value="GTPase Der"/>
    <property type="match status" value="1"/>
</dbReference>
<evidence type="ECO:0000256" key="9">
    <source>
        <dbReference type="PROSITE-ProRule" id="PRU01049"/>
    </source>
</evidence>
<evidence type="ECO:0000259" key="11">
    <source>
        <dbReference type="PROSITE" id="PS51712"/>
    </source>
</evidence>
<dbReference type="EMBL" id="MGDF01000021">
    <property type="protein sequence ID" value="OGL47051.1"/>
    <property type="molecule type" value="Genomic_DNA"/>
</dbReference>
<feature type="binding site" evidence="8">
    <location>
        <begin position="120"/>
        <end position="123"/>
    </location>
    <ligand>
        <name>GTP</name>
        <dbReference type="ChEBI" id="CHEBI:37565"/>
        <label>1</label>
    </ligand>
</feature>
<feature type="binding site" evidence="8">
    <location>
        <begin position="10"/>
        <end position="17"/>
    </location>
    <ligand>
        <name>GTP</name>
        <dbReference type="ChEBI" id="CHEBI:37565"/>
        <label>1</label>
    </ligand>
</feature>
<dbReference type="InterPro" id="IPR015946">
    <property type="entry name" value="KH_dom-like_a/b"/>
</dbReference>
<protein>
    <recommendedName>
        <fullName evidence="2 8">GTPase Der</fullName>
    </recommendedName>
    <alternativeName>
        <fullName evidence="7 8">GTP-binding protein EngA</fullName>
    </alternativeName>
</protein>
<dbReference type="HAMAP" id="MF_00195">
    <property type="entry name" value="GTPase_Der"/>
    <property type="match status" value="1"/>
</dbReference>
<evidence type="ECO:0000256" key="10">
    <source>
        <dbReference type="RuleBase" id="RU004481"/>
    </source>
</evidence>
<name>A0A1F7S020_9BACT</name>
<evidence type="ECO:0000256" key="3">
    <source>
        <dbReference type="ARBA" id="ARBA00022517"/>
    </source>
</evidence>
<feature type="binding site" evidence="8">
    <location>
        <begin position="57"/>
        <end position="61"/>
    </location>
    <ligand>
        <name>GTP</name>
        <dbReference type="ChEBI" id="CHEBI:37565"/>
        <label>1</label>
    </ligand>
</feature>
<sequence>MINNVVSIIGRPNVGKSTLFNRLIGKNKAMVSDFPGTTRDRNYAECFWAGKNFTLVDTGGFDPYPSNKLKALVKEQTLMAIEESNVLVFLLDGREGVTPIDREISDLLRKSNNKVIYVVNKIDSAKGEELVLAFYELGVEKLFPVSSVHGLGIGEVLDEIIKSINPDQEKDQEVESPLIKIAVVGRPNVGKSSIVNYFIGEDRVLVSEVPGTTVDSLDIVLEIEGEKYLFFDTAGIRKKSKINTKLEKGSISFSIKSLKKCSVAVLVIDASEGVTDQDLKIANLIHREGKGFILIANKWDLVQSALNNESQDLQASEELYLQSVEETDGIRSKKKYNNFIRTRLGNIDYANIIFTSAKSGFGMKGTLPLILQTYGEITKRIPTFELNTHLSSWVQKHHPPMHHGREVKIKYAHQIRTEPPCFQIFTNQPQGIAQHYVRYLEKKIREEFGFKGVPLRISFRK</sequence>
<dbReference type="InterPro" id="IPR031166">
    <property type="entry name" value="G_ENGA"/>
</dbReference>
<dbReference type="SUPFAM" id="SSF52540">
    <property type="entry name" value="P-loop containing nucleoside triphosphate hydrolases"/>
    <property type="match status" value="2"/>
</dbReference>
<dbReference type="PANTHER" id="PTHR43834:SF6">
    <property type="entry name" value="GTPASE DER"/>
    <property type="match status" value="1"/>
</dbReference>
<dbReference type="InterPro" id="IPR016484">
    <property type="entry name" value="GTPase_Der"/>
</dbReference>
<dbReference type="PRINTS" id="PR00326">
    <property type="entry name" value="GTP1OBG"/>
</dbReference>
<keyword evidence="6 8" id="KW-0342">GTP-binding</keyword>
<dbReference type="FunFam" id="3.40.50.300:FF:000057">
    <property type="entry name" value="GTPase Der"/>
    <property type="match status" value="1"/>
</dbReference>
<accession>A0A1F7S020</accession>
<dbReference type="GO" id="GO:0005525">
    <property type="term" value="F:GTP binding"/>
    <property type="evidence" value="ECO:0007669"/>
    <property type="project" value="UniProtKB-UniRule"/>
</dbReference>
<feature type="binding site" evidence="8">
    <location>
        <begin position="297"/>
        <end position="300"/>
    </location>
    <ligand>
        <name>GTP</name>
        <dbReference type="ChEBI" id="CHEBI:37565"/>
        <label>2</label>
    </ligand>
</feature>
<dbReference type="PANTHER" id="PTHR43834">
    <property type="entry name" value="GTPASE DER"/>
    <property type="match status" value="1"/>
</dbReference>
<dbReference type="CDD" id="cd01894">
    <property type="entry name" value="EngA1"/>
    <property type="match status" value="1"/>
</dbReference>
<dbReference type="Gene3D" id="3.40.50.300">
    <property type="entry name" value="P-loop containing nucleotide triphosphate hydrolases"/>
    <property type="match status" value="2"/>
</dbReference>
<organism evidence="12 13">
    <name type="scientific">Candidatus Schekmanbacteria bacterium RBG_16_38_11</name>
    <dbReference type="NCBI Taxonomy" id="1817880"/>
    <lineage>
        <taxon>Bacteria</taxon>
        <taxon>Candidatus Schekmaniibacteriota</taxon>
    </lineage>
</organism>
<feature type="binding site" evidence="8">
    <location>
        <begin position="185"/>
        <end position="192"/>
    </location>
    <ligand>
        <name>GTP</name>
        <dbReference type="ChEBI" id="CHEBI:37565"/>
        <label>2</label>
    </ligand>
</feature>
<dbReference type="PIRSF" id="PIRSF006485">
    <property type="entry name" value="GTP-binding_EngA"/>
    <property type="match status" value="1"/>
</dbReference>
<dbReference type="Pfam" id="PF01926">
    <property type="entry name" value="MMR_HSR1"/>
    <property type="match status" value="2"/>
</dbReference>
<dbReference type="InterPro" id="IPR032859">
    <property type="entry name" value="KH_dom-like"/>
</dbReference>
<evidence type="ECO:0000256" key="2">
    <source>
        <dbReference type="ARBA" id="ARBA00020953"/>
    </source>
</evidence>
<dbReference type="Pfam" id="PF14714">
    <property type="entry name" value="KH_dom-like"/>
    <property type="match status" value="1"/>
</dbReference>
<dbReference type="Gene3D" id="3.30.300.20">
    <property type="match status" value="1"/>
</dbReference>
<comment type="function">
    <text evidence="8 10">GTPase that plays an essential role in the late steps of ribosome biogenesis.</text>
</comment>
<dbReference type="Proteomes" id="UP000178435">
    <property type="component" value="Unassembled WGS sequence"/>
</dbReference>